<protein>
    <submittedName>
        <fullName evidence="2">10994_t:CDS:1</fullName>
    </submittedName>
    <submittedName>
        <fullName evidence="3">10997_t:CDS:1</fullName>
    </submittedName>
</protein>
<keyword evidence="1" id="KW-0812">Transmembrane</keyword>
<keyword evidence="4" id="KW-1185">Reference proteome</keyword>
<evidence type="ECO:0000313" key="3">
    <source>
        <dbReference type="EMBL" id="CAG8684601.1"/>
    </source>
</evidence>
<gene>
    <name evidence="2" type="ORF">AMORRO_LOCUS11404</name>
    <name evidence="3" type="ORF">AMORRO_LOCUS11407</name>
</gene>
<comment type="caution">
    <text evidence="2">The sequence shown here is derived from an EMBL/GenBank/DDBJ whole genome shotgun (WGS) entry which is preliminary data.</text>
</comment>
<sequence length="232" mass="26279">FAGLGKFIAIVIEIIKQISLLFVTLAAIVMIFANSLFVLLRDTDPQNLVSQYSGNITNSTNGEAIGSITLTETPSDSTNNWVRLDWSVLATYSFLGIGWDGVSAFEPTLPLAIMKIMFSFLAVILLLNVLIGLITYVFSDGLLVARQAFLRQRAELIAEIELFILTPAQRQNVDWFPHLVYYETHADYVNDWRQKLDQEERGTVDVDFVRKELQFVKEELQRDLKELKNLGS</sequence>
<name>A0A9N9EM61_9GLOM</name>
<organism evidence="2 4">
    <name type="scientific">Acaulospora morrowiae</name>
    <dbReference type="NCBI Taxonomy" id="94023"/>
    <lineage>
        <taxon>Eukaryota</taxon>
        <taxon>Fungi</taxon>
        <taxon>Fungi incertae sedis</taxon>
        <taxon>Mucoromycota</taxon>
        <taxon>Glomeromycotina</taxon>
        <taxon>Glomeromycetes</taxon>
        <taxon>Diversisporales</taxon>
        <taxon>Acaulosporaceae</taxon>
        <taxon>Acaulospora</taxon>
    </lineage>
</organism>
<proteinExistence type="predicted"/>
<dbReference type="EMBL" id="CAJVPV010014407">
    <property type="protein sequence ID" value="CAG8684551.1"/>
    <property type="molecule type" value="Genomic_DNA"/>
</dbReference>
<feature type="transmembrane region" description="Helical" evidence="1">
    <location>
        <begin position="116"/>
        <end position="138"/>
    </location>
</feature>
<dbReference type="EMBL" id="CAJVPV010014407">
    <property type="protein sequence ID" value="CAG8684601.1"/>
    <property type="molecule type" value="Genomic_DNA"/>
</dbReference>
<keyword evidence="1" id="KW-1133">Transmembrane helix</keyword>
<dbReference type="AlphaFoldDB" id="A0A9N9EM61"/>
<reference evidence="2" key="1">
    <citation type="submission" date="2021-06" db="EMBL/GenBank/DDBJ databases">
        <authorList>
            <person name="Kallberg Y."/>
            <person name="Tangrot J."/>
            <person name="Rosling A."/>
        </authorList>
    </citation>
    <scope>NUCLEOTIDE SEQUENCE</scope>
    <source>
        <strain evidence="2">CL551</strain>
    </source>
</reference>
<feature type="non-terminal residue" evidence="2">
    <location>
        <position position="1"/>
    </location>
</feature>
<feature type="transmembrane region" description="Helical" evidence="1">
    <location>
        <begin position="20"/>
        <end position="40"/>
    </location>
</feature>
<accession>A0A9N9EM61</accession>
<keyword evidence="1" id="KW-0472">Membrane</keyword>
<dbReference type="OrthoDB" id="2330027at2759"/>
<dbReference type="Proteomes" id="UP000789342">
    <property type="component" value="Unassembled WGS sequence"/>
</dbReference>
<evidence type="ECO:0000256" key="1">
    <source>
        <dbReference type="SAM" id="Phobius"/>
    </source>
</evidence>
<evidence type="ECO:0000313" key="4">
    <source>
        <dbReference type="Proteomes" id="UP000789342"/>
    </source>
</evidence>
<evidence type="ECO:0000313" key="2">
    <source>
        <dbReference type="EMBL" id="CAG8684551.1"/>
    </source>
</evidence>